<feature type="compositionally biased region" description="Basic residues" evidence="1">
    <location>
        <begin position="115"/>
        <end position="126"/>
    </location>
</feature>
<evidence type="ECO:0000313" key="3">
    <source>
        <dbReference type="EnsemblMetazoa" id="ASIC003256-PA"/>
    </source>
</evidence>
<evidence type="ECO:0000313" key="4">
    <source>
        <dbReference type="Proteomes" id="UP000030765"/>
    </source>
</evidence>
<reference evidence="3" key="2">
    <citation type="submission" date="2020-05" db="UniProtKB">
        <authorList>
            <consortium name="EnsemblMetazoa"/>
        </authorList>
    </citation>
    <scope>IDENTIFICATION</scope>
</reference>
<gene>
    <name evidence="2" type="ORF">ZHAS_00003256</name>
</gene>
<dbReference type="Proteomes" id="UP000030765">
    <property type="component" value="Unassembled WGS sequence"/>
</dbReference>
<name>A0A084VDZ2_ANOSI</name>
<dbReference type="OrthoDB" id="7744788at2759"/>
<evidence type="ECO:0000256" key="1">
    <source>
        <dbReference type="SAM" id="MobiDB-lite"/>
    </source>
</evidence>
<dbReference type="EnsemblMetazoa" id="ASIC003256-RA">
    <property type="protein sequence ID" value="ASIC003256-PA"/>
    <property type="gene ID" value="ASIC003256"/>
</dbReference>
<feature type="region of interest" description="Disordered" evidence="1">
    <location>
        <begin position="110"/>
        <end position="129"/>
    </location>
</feature>
<reference evidence="2 4" key="1">
    <citation type="journal article" date="2014" name="BMC Genomics">
        <title>Genome sequence of Anopheles sinensis provides insight into genetics basis of mosquito competence for malaria parasites.</title>
        <authorList>
            <person name="Zhou D."/>
            <person name="Zhang D."/>
            <person name="Ding G."/>
            <person name="Shi L."/>
            <person name="Hou Q."/>
            <person name="Ye Y."/>
            <person name="Xu Y."/>
            <person name="Zhou H."/>
            <person name="Xiong C."/>
            <person name="Li S."/>
            <person name="Yu J."/>
            <person name="Hong S."/>
            <person name="Yu X."/>
            <person name="Zou P."/>
            <person name="Chen C."/>
            <person name="Chang X."/>
            <person name="Wang W."/>
            <person name="Lv Y."/>
            <person name="Sun Y."/>
            <person name="Ma L."/>
            <person name="Shen B."/>
            <person name="Zhu C."/>
        </authorList>
    </citation>
    <scope>NUCLEOTIDE SEQUENCE [LARGE SCALE GENOMIC DNA]</scope>
</reference>
<keyword evidence="4" id="KW-1185">Reference proteome</keyword>
<dbReference type="EMBL" id="KE524742">
    <property type="protein sequence ID" value="KFB36186.1"/>
    <property type="molecule type" value="Genomic_DNA"/>
</dbReference>
<evidence type="ECO:0000313" key="2">
    <source>
        <dbReference type="EMBL" id="KFB36186.1"/>
    </source>
</evidence>
<dbReference type="EMBL" id="ATLV01011963">
    <property type="status" value="NOT_ANNOTATED_CDS"/>
    <property type="molecule type" value="Genomic_DNA"/>
</dbReference>
<sequence>MGLFQQNRHHSSPDSTTKPVSRSGSSSVSKFSGTVGKPSRQFESQRARVLGWLTLTATDTHAQDPPAGEEVICNFKPHVTSCDNNKLKYSVVLDSKNGEQFIINHSIERIPPTKPTKKPRRTRRPRVGPDGEMVSLFPSLWRDKVAAFKEKMRLLIARRRAKMRRQRKRLLNPANDRRPIRN</sequence>
<proteinExistence type="predicted"/>
<dbReference type="AlphaFoldDB" id="A0A084VDZ2"/>
<feature type="region of interest" description="Disordered" evidence="1">
    <location>
        <begin position="1"/>
        <end position="42"/>
    </location>
</feature>
<protein>
    <submittedName>
        <fullName evidence="2 3">Uncharacterized protein</fullName>
    </submittedName>
</protein>
<feature type="compositionally biased region" description="Low complexity" evidence="1">
    <location>
        <begin position="15"/>
        <end position="37"/>
    </location>
</feature>
<dbReference type="VEuPathDB" id="VectorBase:ASIC003256"/>
<organism evidence="2">
    <name type="scientific">Anopheles sinensis</name>
    <name type="common">Mosquito</name>
    <dbReference type="NCBI Taxonomy" id="74873"/>
    <lineage>
        <taxon>Eukaryota</taxon>
        <taxon>Metazoa</taxon>
        <taxon>Ecdysozoa</taxon>
        <taxon>Arthropoda</taxon>
        <taxon>Hexapoda</taxon>
        <taxon>Insecta</taxon>
        <taxon>Pterygota</taxon>
        <taxon>Neoptera</taxon>
        <taxon>Endopterygota</taxon>
        <taxon>Diptera</taxon>
        <taxon>Nematocera</taxon>
        <taxon>Culicoidea</taxon>
        <taxon>Culicidae</taxon>
        <taxon>Anophelinae</taxon>
        <taxon>Anopheles</taxon>
    </lineage>
</organism>
<accession>A0A084VDZ2</accession>